<evidence type="ECO:0000313" key="2">
    <source>
        <dbReference type="Proteomes" id="UP000288805"/>
    </source>
</evidence>
<sequence>MGSKSVVDLIEASSGVHYSGFHLDGLEPRNTEVDQPSTSAAESVHKQPFVIGLLWDSGVGDMPLKEKLSRTRLQGKFVERVEKDRVVWLGSRNGVFLVKSLYSLPMPWCSFPFSKGVAGGAASGKTTVCDMIIEQLHDQRVVLVNQDSFYNNLTEEELARVHEYNFDHPGLMGNRSLVTKLAT</sequence>
<evidence type="ECO:0000313" key="1">
    <source>
        <dbReference type="EMBL" id="RVW67143.1"/>
    </source>
</evidence>
<dbReference type="GO" id="GO:0016301">
    <property type="term" value="F:kinase activity"/>
    <property type="evidence" value="ECO:0007669"/>
    <property type="project" value="UniProtKB-KW"/>
</dbReference>
<name>A0A438G4K8_VITVI</name>
<dbReference type="SUPFAM" id="SSF52540">
    <property type="entry name" value="P-loop containing nucleoside triphosphate hydrolases"/>
    <property type="match status" value="1"/>
</dbReference>
<reference evidence="1 2" key="1">
    <citation type="journal article" date="2018" name="PLoS Genet.">
        <title>Population sequencing reveals clonal diversity and ancestral inbreeding in the grapevine cultivar Chardonnay.</title>
        <authorList>
            <person name="Roach M.J."/>
            <person name="Johnson D.L."/>
            <person name="Bohlmann J."/>
            <person name="van Vuuren H.J."/>
            <person name="Jones S.J."/>
            <person name="Pretorius I.S."/>
            <person name="Schmidt S.A."/>
            <person name="Borneman A.R."/>
        </authorList>
    </citation>
    <scope>NUCLEOTIDE SEQUENCE [LARGE SCALE GENOMIC DNA]</scope>
    <source>
        <strain evidence="2">cv. Chardonnay</strain>
        <tissue evidence="1">Leaf</tissue>
    </source>
</reference>
<proteinExistence type="predicted"/>
<gene>
    <name evidence="1" type="primary">UKL4_0</name>
    <name evidence="1" type="ORF">CK203_063953</name>
</gene>
<dbReference type="PANTHER" id="PTHR10285">
    <property type="entry name" value="URIDINE KINASE"/>
    <property type="match status" value="1"/>
</dbReference>
<dbReference type="InterPro" id="IPR027417">
    <property type="entry name" value="P-loop_NTPase"/>
</dbReference>
<protein>
    <submittedName>
        <fullName evidence="1">Uridine kinase-like protein 4</fullName>
    </submittedName>
</protein>
<organism evidence="1 2">
    <name type="scientific">Vitis vinifera</name>
    <name type="common">Grape</name>
    <dbReference type="NCBI Taxonomy" id="29760"/>
    <lineage>
        <taxon>Eukaryota</taxon>
        <taxon>Viridiplantae</taxon>
        <taxon>Streptophyta</taxon>
        <taxon>Embryophyta</taxon>
        <taxon>Tracheophyta</taxon>
        <taxon>Spermatophyta</taxon>
        <taxon>Magnoliopsida</taxon>
        <taxon>eudicotyledons</taxon>
        <taxon>Gunneridae</taxon>
        <taxon>Pentapetalae</taxon>
        <taxon>rosids</taxon>
        <taxon>Vitales</taxon>
        <taxon>Vitaceae</taxon>
        <taxon>Viteae</taxon>
        <taxon>Vitis</taxon>
    </lineage>
</organism>
<accession>A0A438G4K8</accession>
<dbReference type="AlphaFoldDB" id="A0A438G4K8"/>
<keyword evidence="1" id="KW-0418">Kinase</keyword>
<dbReference type="Gene3D" id="3.40.50.300">
    <property type="entry name" value="P-loop containing nucleotide triphosphate hydrolases"/>
    <property type="match status" value="1"/>
</dbReference>
<dbReference type="Proteomes" id="UP000288805">
    <property type="component" value="Unassembled WGS sequence"/>
</dbReference>
<keyword evidence="1" id="KW-0808">Transferase</keyword>
<comment type="caution">
    <text evidence="1">The sequence shown here is derived from an EMBL/GenBank/DDBJ whole genome shotgun (WGS) entry which is preliminary data.</text>
</comment>
<dbReference type="EMBL" id="QGNW01000601">
    <property type="protein sequence ID" value="RVW67143.1"/>
    <property type="molecule type" value="Genomic_DNA"/>
</dbReference>